<dbReference type="PATRIC" id="fig|698738.3.peg.2915"/>
<accession>R4YQ08</accession>
<feature type="transmembrane region" description="Helical" evidence="10">
    <location>
        <begin position="20"/>
        <end position="39"/>
    </location>
</feature>
<feature type="region of interest" description="Disordered" evidence="11">
    <location>
        <begin position="347"/>
        <end position="370"/>
    </location>
</feature>
<dbReference type="OrthoDB" id="9776359at2"/>
<comment type="similarity">
    <text evidence="10">Belongs to the NqrB/RnfD family.</text>
</comment>
<name>R4YQ08_OLEAN</name>
<evidence type="ECO:0000256" key="10">
    <source>
        <dbReference type="HAMAP-Rule" id="MF_00462"/>
    </source>
</evidence>
<evidence type="ECO:0000256" key="11">
    <source>
        <dbReference type="SAM" id="MobiDB-lite"/>
    </source>
</evidence>
<feature type="transmembrane region" description="Helical" evidence="10">
    <location>
        <begin position="243"/>
        <end position="260"/>
    </location>
</feature>
<gene>
    <name evidence="10 12" type="primary">rnfD</name>
    <name evidence="12" type="ORF">OLEAN_C28090</name>
</gene>
<evidence type="ECO:0000256" key="4">
    <source>
        <dbReference type="ARBA" id="ARBA00022643"/>
    </source>
</evidence>
<evidence type="ECO:0000313" key="13">
    <source>
        <dbReference type="Proteomes" id="UP000032749"/>
    </source>
</evidence>
<evidence type="ECO:0000256" key="5">
    <source>
        <dbReference type="ARBA" id="ARBA00022692"/>
    </source>
</evidence>
<dbReference type="HAMAP" id="MF_00462">
    <property type="entry name" value="RsxD_RnfD"/>
    <property type="match status" value="1"/>
</dbReference>
<reference evidence="12 13" key="1">
    <citation type="journal article" date="2013" name="Nat. Commun.">
        <title>Genome sequence and functional genomic analysis of the oil-degrading bacterium Oleispira antarctica.</title>
        <authorList>
            <person name="Kube M."/>
            <person name="Chernikova T.N."/>
            <person name="Al-Ramahi Y."/>
            <person name="Beloqui A."/>
            <person name="Lopez-Cortez N."/>
            <person name="Guazzaroni M.E."/>
            <person name="Heipieper H.J."/>
            <person name="Klages S."/>
            <person name="Kotsyurbenko O.R."/>
            <person name="Langer I."/>
            <person name="Nechitaylo T.Y."/>
            <person name="Lunsdorf H."/>
            <person name="Fernandez M."/>
            <person name="Juarez S."/>
            <person name="Ciordia S."/>
            <person name="Singer A."/>
            <person name="Kagan O."/>
            <person name="Egorova O."/>
            <person name="Petit P.A."/>
            <person name="Stogios P."/>
            <person name="Kim Y."/>
            <person name="Tchigvintsev A."/>
            <person name="Flick R."/>
            <person name="Denaro R."/>
            <person name="Genovese M."/>
            <person name="Albar J.P."/>
            <person name="Reva O.N."/>
            <person name="Martinez-Gomariz M."/>
            <person name="Tran H."/>
            <person name="Ferrer M."/>
            <person name="Savchenko A."/>
            <person name="Yakunin A.F."/>
            <person name="Yakimov M.M."/>
            <person name="Golyshina O.V."/>
            <person name="Reinhardt R."/>
            <person name="Golyshin P.N."/>
        </authorList>
    </citation>
    <scope>NUCLEOTIDE SEQUENCE [LARGE SCALE GENOMIC DNA]</scope>
</reference>
<dbReference type="STRING" id="698738.OLEAN_C28090"/>
<feature type="transmembrane region" description="Helical" evidence="10">
    <location>
        <begin position="71"/>
        <end position="89"/>
    </location>
</feature>
<evidence type="ECO:0000256" key="6">
    <source>
        <dbReference type="ARBA" id="ARBA00022967"/>
    </source>
</evidence>
<comment type="cofactor">
    <cofactor evidence="10">
        <name>FMN</name>
        <dbReference type="ChEBI" id="CHEBI:58210"/>
    </cofactor>
</comment>
<dbReference type="AlphaFoldDB" id="R4YQ08"/>
<feature type="modified residue" description="FMN phosphoryl threonine" evidence="10">
    <location>
        <position position="179"/>
    </location>
</feature>
<dbReference type="NCBIfam" id="TIGR01946">
    <property type="entry name" value="rnfD"/>
    <property type="match status" value="1"/>
</dbReference>
<protein>
    <recommendedName>
        <fullName evidence="10">Ion-translocating oxidoreductase complex subunit D</fullName>
        <ecNumber evidence="10">7.-.-.-</ecNumber>
    </recommendedName>
    <alternativeName>
        <fullName evidence="10">Rnf electron transport complex subunit D</fullName>
    </alternativeName>
</protein>
<dbReference type="PANTHER" id="PTHR30578:SF0">
    <property type="entry name" value="ION-TRANSLOCATING OXIDOREDUCTASE COMPLEX SUBUNIT D"/>
    <property type="match status" value="1"/>
</dbReference>
<dbReference type="GO" id="GO:0005886">
    <property type="term" value="C:plasma membrane"/>
    <property type="evidence" value="ECO:0007669"/>
    <property type="project" value="UniProtKB-SubCell"/>
</dbReference>
<keyword evidence="6 10" id="KW-1278">Translocase</keyword>
<comment type="function">
    <text evidence="10">Part of a membrane-bound complex that couples electron transfer with translocation of ions across the membrane.</text>
</comment>
<sequence>MAFANITSPHAHGGNTTSRIMLLVILATVPGIIALTYFFGWGNLINIVLASITALTCEAIILKIRKRSISFFLKDNSALLTAVLLGIALPPFAPWWVTVVAVSFSMVFAKHLYGGLGNNPFNPAMVGYALVLISFPVQMTTNWASPFFLSAEQTLSFTDTLSVIFAGTPGLTDGFSGATPLDSYKHLASNETAIEILQGPLFADATSGGSASNWFAGGWEFVNIAFLIGGLALLALRIFTWHIPFSVLAALGTCSMIFGWDADLYVPWSLHIFTGATMLGAFFIATDPVTASTTPLGKIIYGAGIGILIFVIRTWGAYPDAVAFAVLLMNFAAPLIDTYTQPRTYGHKKANRGMPAKPDASAADTSSKES</sequence>
<dbReference type="GO" id="GO:0055085">
    <property type="term" value="P:transmembrane transport"/>
    <property type="evidence" value="ECO:0007669"/>
    <property type="project" value="InterPro"/>
</dbReference>
<dbReference type="KEGG" id="oai:OLEAN_C28090"/>
<evidence type="ECO:0000256" key="7">
    <source>
        <dbReference type="ARBA" id="ARBA00022982"/>
    </source>
</evidence>
<evidence type="ECO:0000256" key="1">
    <source>
        <dbReference type="ARBA" id="ARBA00022448"/>
    </source>
</evidence>
<evidence type="ECO:0000256" key="2">
    <source>
        <dbReference type="ARBA" id="ARBA00022553"/>
    </source>
</evidence>
<dbReference type="GO" id="GO:0022900">
    <property type="term" value="P:electron transport chain"/>
    <property type="evidence" value="ECO:0007669"/>
    <property type="project" value="UniProtKB-UniRule"/>
</dbReference>
<feature type="transmembrane region" description="Helical" evidence="10">
    <location>
        <begin position="45"/>
        <end position="64"/>
    </location>
</feature>
<feature type="transmembrane region" description="Helical" evidence="10">
    <location>
        <begin position="214"/>
        <end position="236"/>
    </location>
</feature>
<keyword evidence="10" id="KW-1003">Cell membrane</keyword>
<keyword evidence="3 10" id="KW-0285">Flavoprotein</keyword>
<keyword evidence="4 10" id="KW-0288">FMN</keyword>
<dbReference type="EMBL" id="FO203512">
    <property type="protein sequence ID" value="CCK76985.1"/>
    <property type="molecule type" value="Genomic_DNA"/>
</dbReference>
<keyword evidence="2 10" id="KW-0597">Phosphoprotein</keyword>
<proteinExistence type="inferred from homology"/>
<comment type="subunit">
    <text evidence="10">The complex is composed of six subunits: RnfA, RnfB, RnfC, RnfD, RnfE and RnfG.</text>
</comment>
<keyword evidence="10" id="KW-0997">Cell inner membrane</keyword>
<feature type="transmembrane region" description="Helical" evidence="10">
    <location>
        <begin position="321"/>
        <end position="339"/>
    </location>
</feature>
<keyword evidence="5 10" id="KW-0812">Transmembrane</keyword>
<keyword evidence="9 10" id="KW-0472">Membrane</keyword>
<keyword evidence="8 10" id="KW-1133">Transmembrane helix</keyword>
<evidence type="ECO:0000256" key="9">
    <source>
        <dbReference type="ARBA" id="ARBA00023136"/>
    </source>
</evidence>
<dbReference type="Pfam" id="PF03116">
    <property type="entry name" value="NQR2_RnfD_RnfE"/>
    <property type="match status" value="1"/>
</dbReference>
<keyword evidence="1 10" id="KW-0813">Transport</keyword>
<dbReference type="HOGENOM" id="CLU_042020_0_0_6"/>
<dbReference type="NCBIfam" id="NF002011">
    <property type="entry name" value="PRK00816.1"/>
    <property type="match status" value="1"/>
</dbReference>
<organism evidence="12 13">
    <name type="scientific">Oleispira antarctica RB-8</name>
    <dbReference type="NCBI Taxonomy" id="698738"/>
    <lineage>
        <taxon>Bacteria</taxon>
        <taxon>Pseudomonadati</taxon>
        <taxon>Pseudomonadota</taxon>
        <taxon>Gammaproteobacteria</taxon>
        <taxon>Oceanospirillales</taxon>
        <taxon>Oceanospirillaceae</taxon>
        <taxon>Oleispira</taxon>
    </lineage>
</organism>
<dbReference type="EC" id="7.-.-.-" evidence="10"/>
<feature type="transmembrane region" description="Helical" evidence="10">
    <location>
        <begin position="296"/>
        <end position="315"/>
    </location>
</feature>
<dbReference type="PANTHER" id="PTHR30578">
    <property type="entry name" value="ELECTRON TRANSPORT COMPLEX PROTEIN RNFD"/>
    <property type="match status" value="1"/>
</dbReference>
<keyword evidence="13" id="KW-1185">Reference proteome</keyword>
<dbReference type="Proteomes" id="UP000032749">
    <property type="component" value="Chromosome"/>
</dbReference>
<comment type="subcellular location">
    <subcellularLocation>
        <location evidence="10">Cell inner membrane</location>
        <topology evidence="10">Multi-pass membrane protein</topology>
    </subcellularLocation>
</comment>
<evidence type="ECO:0000256" key="8">
    <source>
        <dbReference type="ARBA" id="ARBA00022989"/>
    </source>
</evidence>
<evidence type="ECO:0000256" key="3">
    <source>
        <dbReference type="ARBA" id="ARBA00022630"/>
    </source>
</evidence>
<dbReference type="InterPro" id="IPR004338">
    <property type="entry name" value="NqrB/RnfD"/>
</dbReference>
<feature type="transmembrane region" description="Helical" evidence="10">
    <location>
        <begin position="266"/>
        <end position="284"/>
    </location>
</feature>
<evidence type="ECO:0000313" key="12">
    <source>
        <dbReference type="EMBL" id="CCK76985.1"/>
    </source>
</evidence>
<keyword evidence="7 10" id="KW-0249">Electron transport</keyword>
<dbReference type="InterPro" id="IPR011303">
    <property type="entry name" value="RnfD_bac"/>
</dbReference>